<reference evidence="3 4" key="1">
    <citation type="journal article" date="2018" name="New Phytol.">
        <title>Phylogenomics of Endogonaceae and evolution of mycorrhizas within Mucoromycota.</title>
        <authorList>
            <person name="Chang Y."/>
            <person name="Desiro A."/>
            <person name="Na H."/>
            <person name="Sandor L."/>
            <person name="Lipzen A."/>
            <person name="Clum A."/>
            <person name="Barry K."/>
            <person name="Grigoriev I.V."/>
            <person name="Martin F.M."/>
            <person name="Stajich J.E."/>
            <person name="Smith M.E."/>
            <person name="Bonito G."/>
            <person name="Spatafora J.W."/>
        </authorList>
    </citation>
    <scope>NUCLEOTIDE SEQUENCE [LARGE SCALE GENOMIC DNA]</scope>
    <source>
        <strain evidence="3 4">AD002</strain>
    </source>
</reference>
<evidence type="ECO:0000313" key="3">
    <source>
        <dbReference type="EMBL" id="RUS33135.1"/>
    </source>
</evidence>
<evidence type="ECO:0000259" key="2">
    <source>
        <dbReference type="PROSITE" id="PS51253"/>
    </source>
</evidence>
<evidence type="ECO:0000313" key="4">
    <source>
        <dbReference type="Proteomes" id="UP000274822"/>
    </source>
</evidence>
<proteinExistence type="predicted"/>
<gene>
    <name evidence="3" type="ORF">BC938DRAFT_472926</name>
</gene>
<dbReference type="PANTHER" id="PTHR19303">
    <property type="entry name" value="TRANSPOSON"/>
    <property type="match status" value="1"/>
</dbReference>
<protein>
    <recommendedName>
        <fullName evidence="2">HTH CENPB-type domain-containing protein</fullName>
    </recommendedName>
</protein>
<dbReference type="GO" id="GO:0003677">
    <property type="term" value="F:DNA binding"/>
    <property type="evidence" value="ECO:0007669"/>
    <property type="project" value="UniProtKB-KW"/>
</dbReference>
<comment type="caution">
    <text evidence="3">The sequence shown here is derived from an EMBL/GenBank/DDBJ whole genome shotgun (WGS) entry which is preliminary data.</text>
</comment>
<keyword evidence="1" id="KW-0238">DNA-binding</keyword>
<dbReference type="PROSITE" id="PS51253">
    <property type="entry name" value="HTH_CENPB"/>
    <property type="match status" value="1"/>
</dbReference>
<feature type="domain" description="HTH CENPB-type" evidence="2">
    <location>
        <begin position="1"/>
        <end position="38"/>
    </location>
</feature>
<evidence type="ECO:0000256" key="1">
    <source>
        <dbReference type="ARBA" id="ARBA00023125"/>
    </source>
</evidence>
<sequence length="299" mass="35596">MYKAKLLTNRLGVPQDKLQFSYGWLQKFKECNGIHQQKLEGEAASVDQVAIVNALPLLYDKYISYPLKKIYNIDETGLFYQLESDRCLILQYLSRYKKNKEHLSIILYANADILYKLNILIIGKYKNLYYFKNINIHNFPIYIIIILKLRYLQFSSKNSFKSLITRLVESTIDTCQHPFSPSEYYFKNIANRYKNYHIFQDILFTNSIDLGVSQVWLKYTKSKDRYSLNNIHYTDILSVTTNTNLYNFIDNNYQDNNPVLNIFSKIFKALRFPDLIYPKYSNEELEYCVHLSTIAREYY</sequence>
<dbReference type="InterPro" id="IPR050863">
    <property type="entry name" value="CenT-Element_Derived"/>
</dbReference>
<dbReference type="EMBL" id="RBNJ01001460">
    <property type="protein sequence ID" value="RUS33135.1"/>
    <property type="molecule type" value="Genomic_DNA"/>
</dbReference>
<name>A0A433QTQ4_9FUNG</name>
<dbReference type="AlphaFoldDB" id="A0A433QTQ4"/>
<accession>A0A433QTQ4</accession>
<keyword evidence="4" id="KW-1185">Reference proteome</keyword>
<dbReference type="PANTHER" id="PTHR19303:SF73">
    <property type="entry name" value="PROTEIN PDC2"/>
    <property type="match status" value="1"/>
</dbReference>
<dbReference type="InterPro" id="IPR006600">
    <property type="entry name" value="HTH_CenpB_DNA-bd_dom"/>
</dbReference>
<dbReference type="GO" id="GO:0005634">
    <property type="term" value="C:nucleus"/>
    <property type="evidence" value="ECO:0007669"/>
    <property type="project" value="TreeGrafter"/>
</dbReference>
<dbReference type="Proteomes" id="UP000274822">
    <property type="component" value="Unassembled WGS sequence"/>
</dbReference>
<organism evidence="3 4">
    <name type="scientific">Jimgerdemannia flammicorona</name>
    <dbReference type="NCBI Taxonomy" id="994334"/>
    <lineage>
        <taxon>Eukaryota</taxon>
        <taxon>Fungi</taxon>
        <taxon>Fungi incertae sedis</taxon>
        <taxon>Mucoromycota</taxon>
        <taxon>Mucoromycotina</taxon>
        <taxon>Endogonomycetes</taxon>
        <taxon>Endogonales</taxon>
        <taxon>Endogonaceae</taxon>
        <taxon>Jimgerdemannia</taxon>
    </lineage>
</organism>